<organism evidence="2">
    <name type="scientific">marine sediment metagenome</name>
    <dbReference type="NCBI Taxonomy" id="412755"/>
    <lineage>
        <taxon>unclassified sequences</taxon>
        <taxon>metagenomes</taxon>
        <taxon>ecological metagenomes</taxon>
    </lineage>
</organism>
<evidence type="ECO:0000259" key="1">
    <source>
        <dbReference type="Pfam" id="PF18733"/>
    </source>
</evidence>
<sequence>MIYFRTIWQYEVNKNEWKIRPKIVNSKNISLYALYDIFLDFKSGYYKRIQEIRNASVHERLVIYDSILTNWNNKEDKYNISYETMLSQTTNLLHLVKSAVIYLINFVQLEENKREKDSIGLITPAYVDTTQFL</sequence>
<evidence type="ECO:0000313" key="2">
    <source>
        <dbReference type="EMBL" id="GAI13237.1"/>
    </source>
</evidence>
<dbReference type="Pfam" id="PF18733">
    <property type="entry name" value="HEPN_LA2681"/>
    <property type="match status" value="1"/>
</dbReference>
<dbReference type="AlphaFoldDB" id="X1L1M4"/>
<gene>
    <name evidence="2" type="ORF">S06H3_20324</name>
</gene>
<dbReference type="EMBL" id="BARV01010512">
    <property type="protein sequence ID" value="GAI13237.1"/>
    <property type="molecule type" value="Genomic_DNA"/>
</dbReference>
<feature type="domain" description="LA2681-like HEPN" evidence="1">
    <location>
        <begin position="2"/>
        <end position="110"/>
    </location>
</feature>
<accession>X1L1M4</accession>
<comment type="caution">
    <text evidence="2">The sequence shown here is derived from an EMBL/GenBank/DDBJ whole genome shotgun (WGS) entry which is preliminary data.</text>
</comment>
<dbReference type="InterPro" id="IPR040826">
    <property type="entry name" value="HEPN_LA2681"/>
</dbReference>
<name>X1L1M4_9ZZZZ</name>
<reference evidence="2" key="1">
    <citation type="journal article" date="2014" name="Front. Microbiol.">
        <title>High frequency of phylogenetically diverse reductive dehalogenase-homologous genes in deep subseafloor sedimentary metagenomes.</title>
        <authorList>
            <person name="Kawai M."/>
            <person name="Futagami T."/>
            <person name="Toyoda A."/>
            <person name="Takaki Y."/>
            <person name="Nishi S."/>
            <person name="Hori S."/>
            <person name="Arai W."/>
            <person name="Tsubouchi T."/>
            <person name="Morono Y."/>
            <person name="Uchiyama I."/>
            <person name="Ito T."/>
            <person name="Fujiyama A."/>
            <person name="Inagaki F."/>
            <person name="Takami H."/>
        </authorList>
    </citation>
    <scope>NUCLEOTIDE SEQUENCE</scope>
    <source>
        <strain evidence="2">Expedition CK06-06</strain>
    </source>
</reference>
<proteinExistence type="predicted"/>
<protein>
    <recommendedName>
        <fullName evidence="1">LA2681-like HEPN domain-containing protein</fullName>
    </recommendedName>
</protein>